<dbReference type="Pfam" id="PF12840">
    <property type="entry name" value="HTH_20"/>
    <property type="match status" value="1"/>
</dbReference>
<dbReference type="Gene3D" id="1.10.10.10">
    <property type="entry name" value="Winged helix-like DNA-binding domain superfamily/Winged helix DNA-binding domain"/>
    <property type="match status" value="1"/>
</dbReference>
<dbReference type="PANTHER" id="PTHR38600">
    <property type="entry name" value="TRANSCRIPTIONAL REGULATORY PROTEIN"/>
    <property type="match status" value="1"/>
</dbReference>
<dbReference type="AlphaFoldDB" id="G7GY44"/>
<reference evidence="2 3" key="1">
    <citation type="submission" date="2011-11" db="EMBL/GenBank/DDBJ databases">
        <title>Whole genome shotgun sequence of Gordonia araii NBRC 100433.</title>
        <authorList>
            <person name="Yoshida Y."/>
            <person name="Hosoyama A."/>
            <person name="Tsuchikane K."/>
            <person name="Katsumata H."/>
            <person name="Yamazaki S."/>
            <person name="Fujita N."/>
        </authorList>
    </citation>
    <scope>NUCLEOTIDE SEQUENCE [LARGE SCALE GENOMIC DNA]</scope>
    <source>
        <strain evidence="2 3">NBRC 100433</strain>
    </source>
</reference>
<evidence type="ECO:0000313" key="3">
    <source>
        <dbReference type="Proteomes" id="UP000035088"/>
    </source>
</evidence>
<dbReference type="SMART" id="SM00418">
    <property type="entry name" value="HTH_ARSR"/>
    <property type="match status" value="1"/>
</dbReference>
<dbReference type="SUPFAM" id="SSF46785">
    <property type="entry name" value="Winged helix' DNA-binding domain"/>
    <property type="match status" value="1"/>
</dbReference>
<accession>G7GY44</accession>
<dbReference type="PANTHER" id="PTHR38600:SF2">
    <property type="entry name" value="SLL0088 PROTEIN"/>
    <property type="match status" value="1"/>
</dbReference>
<dbReference type="STRING" id="1073574.GOARA_012_00690"/>
<organism evidence="2 3">
    <name type="scientific">Gordonia araii NBRC 100433</name>
    <dbReference type="NCBI Taxonomy" id="1073574"/>
    <lineage>
        <taxon>Bacteria</taxon>
        <taxon>Bacillati</taxon>
        <taxon>Actinomycetota</taxon>
        <taxon>Actinomycetes</taxon>
        <taxon>Mycobacteriales</taxon>
        <taxon>Gordoniaceae</taxon>
        <taxon>Gordonia</taxon>
    </lineage>
</organism>
<keyword evidence="3" id="KW-1185">Reference proteome</keyword>
<evidence type="ECO:0000313" key="2">
    <source>
        <dbReference type="EMBL" id="GAB08519.1"/>
    </source>
</evidence>
<gene>
    <name evidence="2" type="ORF">GOARA_012_00690</name>
</gene>
<dbReference type="PRINTS" id="PR00778">
    <property type="entry name" value="HTHARSR"/>
</dbReference>
<dbReference type="InterPro" id="IPR036388">
    <property type="entry name" value="WH-like_DNA-bd_sf"/>
</dbReference>
<dbReference type="OrthoDB" id="3630048at2"/>
<dbReference type="InterPro" id="IPR001845">
    <property type="entry name" value="HTH_ArsR_DNA-bd_dom"/>
</dbReference>
<name>G7GY44_9ACTN</name>
<dbReference type="InterPro" id="IPR011991">
    <property type="entry name" value="ArsR-like_HTH"/>
</dbReference>
<evidence type="ECO:0000259" key="1">
    <source>
        <dbReference type="PROSITE" id="PS50987"/>
    </source>
</evidence>
<protein>
    <submittedName>
        <fullName evidence="2">Putative ArsR family transcriptional regulator</fullName>
    </submittedName>
</protein>
<dbReference type="EMBL" id="BAEE01000012">
    <property type="protein sequence ID" value="GAB08519.1"/>
    <property type="molecule type" value="Genomic_DNA"/>
</dbReference>
<dbReference type="NCBIfam" id="NF033788">
    <property type="entry name" value="HTH_metalloreg"/>
    <property type="match status" value="1"/>
</dbReference>
<sequence>MHEDSATLAVFAALADDSRWEILVRLGREPASASALAAEFPISRQAIAKHLRVLSDAGLVEPIRAGREVRYEAIGSELSRVARRLDDIARGWDRRLRRIKELAEEN</sequence>
<dbReference type="PROSITE" id="PS50987">
    <property type="entry name" value="HTH_ARSR_2"/>
    <property type="match status" value="1"/>
</dbReference>
<dbReference type="GO" id="GO:0003700">
    <property type="term" value="F:DNA-binding transcription factor activity"/>
    <property type="evidence" value="ECO:0007669"/>
    <property type="project" value="InterPro"/>
</dbReference>
<comment type="caution">
    <text evidence="2">The sequence shown here is derived from an EMBL/GenBank/DDBJ whole genome shotgun (WGS) entry which is preliminary data.</text>
</comment>
<dbReference type="CDD" id="cd00090">
    <property type="entry name" value="HTH_ARSR"/>
    <property type="match status" value="1"/>
</dbReference>
<dbReference type="RefSeq" id="WP_007320596.1">
    <property type="nucleotide sequence ID" value="NZ_BAEE01000012.1"/>
</dbReference>
<feature type="domain" description="HTH arsR-type" evidence="1">
    <location>
        <begin position="1"/>
        <end position="93"/>
    </location>
</feature>
<proteinExistence type="predicted"/>
<dbReference type="InterPro" id="IPR036390">
    <property type="entry name" value="WH_DNA-bd_sf"/>
</dbReference>
<dbReference type="Proteomes" id="UP000035088">
    <property type="component" value="Unassembled WGS sequence"/>
</dbReference>